<reference evidence="7" key="1">
    <citation type="submission" date="2017-05" db="EMBL/GenBank/DDBJ databases">
        <title>The Genome Sequence of EEnterococcus faecalis 9F2_4866.</title>
        <authorList>
            <consortium name="The Broad Institute Genomics Platform"/>
            <consortium name="The Broad Institute Genomic Center for Infectious Diseases"/>
            <person name="Earl A."/>
            <person name="Manson A."/>
            <person name="Schwartman J."/>
            <person name="Gilmore M."/>
            <person name="Abouelleil A."/>
            <person name="Cao P."/>
            <person name="Chapman S."/>
            <person name="Cusick C."/>
            <person name="Shea T."/>
            <person name="Young S."/>
            <person name="Neafsey D."/>
            <person name="Nusbaum C."/>
            <person name="Birren B."/>
        </authorList>
    </citation>
    <scope>NUCLEOTIDE SEQUENCE [LARGE SCALE GENOMIC DNA]</scope>
    <source>
        <strain evidence="7">7F3_DIV0205</strain>
    </source>
</reference>
<reference evidence="6 7" key="2">
    <citation type="submission" date="2024-03" db="EMBL/GenBank/DDBJ databases">
        <title>The Genome Sequence of Enterococcus sp. DIV0205d.</title>
        <authorList>
            <consortium name="The Broad Institute Genomics Platform"/>
            <consortium name="The Broad Institute Microbial Omics Core"/>
            <consortium name="The Broad Institute Genomic Center for Infectious Diseases"/>
            <person name="Earl A."/>
            <person name="Manson A."/>
            <person name="Gilmore M."/>
            <person name="Schwartman J."/>
            <person name="Shea T."/>
            <person name="Abouelleil A."/>
            <person name="Cao P."/>
            <person name="Chapman S."/>
            <person name="Cusick C."/>
            <person name="Young S."/>
            <person name="Neafsey D."/>
            <person name="Nusbaum C."/>
            <person name="Birren B."/>
        </authorList>
    </citation>
    <scope>NUCLEOTIDE SEQUENCE [LARGE SCALE GENOMIC DNA]</scope>
    <source>
        <strain evidence="6 7">7F3_DIV0205</strain>
    </source>
</reference>
<keyword evidence="7" id="KW-1185">Reference proteome</keyword>
<accession>A0AAQ3WB15</accession>
<sequence length="363" mass="41823">MVMINVLMIGSHSSAKGGISTVIKQIDGWLKNSDELNYQFISTYIDKNFIMKSLYFCDAIFRIKKKISSQKIDLVHIHMSYKGSYVRKRILCNIFWKKRIPTILHIHGSEFKIWYDNLTKRKKEEVKEFLLKQKKVIVLGEEWANFFRGIDSDINISVIHNAVPIPEETVLWKNESKKIFFSGVLLKRKGIYDLIDAMVILKKSNYLKTNCITLKIAGTGEEEVRLKEKVEELGLENHVRFLGWIGDKKELEKEILGSTIGVLPSYNEGLPMSLLECMSYGLPMISTNVGSISSVISDSKNGLLVKPGDVEELALVIEKLLNDQKKWQRYSENSRNTIIRNFDEQKLFTQLVLVYQEVSNAKF</sequence>
<dbReference type="CDD" id="cd03801">
    <property type="entry name" value="GT4_PimA-like"/>
    <property type="match status" value="1"/>
</dbReference>
<protein>
    <recommendedName>
        <fullName evidence="8">Glycosyl transferase family 1 domain-containing protein</fullName>
    </recommendedName>
</protein>
<gene>
    <name evidence="6" type="ORF">A5821_003162</name>
</gene>
<dbReference type="Proteomes" id="UP000194948">
    <property type="component" value="Chromosome"/>
</dbReference>
<dbReference type="Gene3D" id="3.40.50.2000">
    <property type="entry name" value="Glycogen Phosphorylase B"/>
    <property type="match status" value="2"/>
</dbReference>
<comment type="similarity">
    <text evidence="1">Belongs to the glycosyltransferase group 1 family. Glycosyltransferase 4 subfamily.</text>
</comment>
<dbReference type="PANTHER" id="PTHR12526">
    <property type="entry name" value="GLYCOSYLTRANSFERASE"/>
    <property type="match status" value="1"/>
</dbReference>
<evidence type="ECO:0000256" key="1">
    <source>
        <dbReference type="ARBA" id="ARBA00009481"/>
    </source>
</evidence>
<keyword evidence="2" id="KW-0328">Glycosyltransferase</keyword>
<evidence type="ECO:0000259" key="5">
    <source>
        <dbReference type="Pfam" id="PF13439"/>
    </source>
</evidence>
<name>A0AAQ3WB15_9ENTE</name>
<evidence type="ECO:0000313" key="7">
    <source>
        <dbReference type="Proteomes" id="UP000194948"/>
    </source>
</evidence>
<evidence type="ECO:0008006" key="8">
    <source>
        <dbReference type="Google" id="ProtNLM"/>
    </source>
</evidence>
<feature type="domain" description="Glycosyl transferase family 1" evidence="4">
    <location>
        <begin position="172"/>
        <end position="336"/>
    </location>
</feature>
<dbReference type="GO" id="GO:0016757">
    <property type="term" value="F:glycosyltransferase activity"/>
    <property type="evidence" value="ECO:0007669"/>
    <property type="project" value="UniProtKB-KW"/>
</dbReference>
<evidence type="ECO:0000256" key="3">
    <source>
        <dbReference type="ARBA" id="ARBA00022679"/>
    </source>
</evidence>
<dbReference type="Pfam" id="PF00534">
    <property type="entry name" value="Glycos_transf_1"/>
    <property type="match status" value="1"/>
</dbReference>
<dbReference type="InterPro" id="IPR028098">
    <property type="entry name" value="Glyco_trans_4-like_N"/>
</dbReference>
<evidence type="ECO:0000313" key="6">
    <source>
        <dbReference type="EMBL" id="WYK02025.1"/>
    </source>
</evidence>
<proteinExistence type="inferred from homology"/>
<organism evidence="6 7">
    <name type="scientific">Candidatus Enterococcus palustris</name>
    <dbReference type="NCBI Taxonomy" id="1834189"/>
    <lineage>
        <taxon>Bacteria</taxon>
        <taxon>Bacillati</taxon>
        <taxon>Bacillota</taxon>
        <taxon>Bacilli</taxon>
        <taxon>Lactobacillales</taxon>
        <taxon>Enterococcaceae</taxon>
        <taxon>Enterococcus</taxon>
    </lineage>
</organism>
<keyword evidence="3" id="KW-0808">Transferase</keyword>
<dbReference type="PANTHER" id="PTHR12526:SF640">
    <property type="entry name" value="COLANIC ACID BIOSYNTHESIS GLYCOSYLTRANSFERASE WCAL-RELATED"/>
    <property type="match status" value="1"/>
</dbReference>
<dbReference type="Pfam" id="PF13439">
    <property type="entry name" value="Glyco_transf_4"/>
    <property type="match status" value="1"/>
</dbReference>
<feature type="domain" description="Glycosyltransferase subfamily 4-like N-terminal" evidence="5">
    <location>
        <begin position="54"/>
        <end position="164"/>
    </location>
</feature>
<dbReference type="SUPFAM" id="SSF53756">
    <property type="entry name" value="UDP-Glycosyltransferase/glycogen phosphorylase"/>
    <property type="match status" value="1"/>
</dbReference>
<evidence type="ECO:0000259" key="4">
    <source>
        <dbReference type="Pfam" id="PF00534"/>
    </source>
</evidence>
<evidence type="ECO:0000256" key="2">
    <source>
        <dbReference type="ARBA" id="ARBA00022676"/>
    </source>
</evidence>
<dbReference type="InterPro" id="IPR001296">
    <property type="entry name" value="Glyco_trans_1"/>
</dbReference>
<dbReference type="EMBL" id="CP147244">
    <property type="protein sequence ID" value="WYK02025.1"/>
    <property type="molecule type" value="Genomic_DNA"/>
</dbReference>
<dbReference type="AlphaFoldDB" id="A0AAQ3WB15"/>